<evidence type="ECO:0000256" key="5">
    <source>
        <dbReference type="ARBA" id="ARBA00022777"/>
    </source>
</evidence>
<dbReference type="SMART" id="SM00220">
    <property type="entry name" value="S_TKc"/>
    <property type="match status" value="1"/>
</dbReference>
<dbReference type="SUPFAM" id="SSF56112">
    <property type="entry name" value="Protein kinase-like (PK-like)"/>
    <property type="match status" value="1"/>
</dbReference>
<feature type="compositionally biased region" description="Polar residues" evidence="9">
    <location>
        <begin position="994"/>
        <end position="1007"/>
    </location>
</feature>
<dbReference type="PROSITE" id="PS00107">
    <property type="entry name" value="PROTEIN_KINASE_ATP"/>
    <property type="match status" value="1"/>
</dbReference>
<dbReference type="Gene3D" id="3.30.200.20">
    <property type="entry name" value="Phosphorylase Kinase, domain 1"/>
    <property type="match status" value="1"/>
</dbReference>
<feature type="coiled-coil region" evidence="8">
    <location>
        <begin position="1373"/>
        <end position="1432"/>
    </location>
</feature>
<evidence type="ECO:0000313" key="11">
    <source>
        <dbReference type="EMBL" id="CAD7194571.1"/>
    </source>
</evidence>
<evidence type="ECO:0000256" key="3">
    <source>
        <dbReference type="ARBA" id="ARBA00022679"/>
    </source>
</evidence>
<evidence type="ECO:0000256" key="7">
    <source>
        <dbReference type="PROSITE-ProRule" id="PRU10141"/>
    </source>
</evidence>
<dbReference type="PROSITE" id="PS00108">
    <property type="entry name" value="PROTEIN_KINASE_ST"/>
    <property type="match status" value="1"/>
</dbReference>
<feature type="compositionally biased region" description="Basic and acidic residues" evidence="9">
    <location>
        <begin position="1008"/>
        <end position="1041"/>
    </location>
</feature>
<name>A0A7R8VA64_TIMDO</name>
<dbReference type="GO" id="GO:0004674">
    <property type="term" value="F:protein serine/threonine kinase activity"/>
    <property type="evidence" value="ECO:0007669"/>
    <property type="project" value="UniProtKB-KW"/>
</dbReference>
<keyword evidence="3" id="KW-0808">Transferase</keyword>
<feature type="compositionally biased region" description="Low complexity" evidence="9">
    <location>
        <begin position="870"/>
        <end position="883"/>
    </location>
</feature>
<dbReference type="Pfam" id="PF12474">
    <property type="entry name" value="PKK"/>
    <property type="match status" value="2"/>
</dbReference>
<dbReference type="Pfam" id="PF00069">
    <property type="entry name" value="Pkinase"/>
    <property type="match status" value="1"/>
</dbReference>
<evidence type="ECO:0000256" key="2">
    <source>
        <dbReference type="ARBA" id="ARBA00022553"/>
    </source>
</evidence>
<feature type="region of interest" description="Disordered" evidence="9">
    <location>
        <begin position="844"/>
        <end position="891"/>
    </location>
</feature>
<feature type="compositionally biased region" description="Basic residues" evidence="9">
    <location>
        <begin position="1449"/>
        <end position="1463"/>
    </location>
</feature>
<feature type="compositionally biased region" description="Polar residues" evidence="9">
    <location>
        <begin position="495"/>
        <end position="507"/>
    </location>
</feature>
<protein>
    <recommendedName>
        <fullName evidence="10">Protein kinase domain-containing protein</fullName>
    </recommendedName>
</protein>
<feature type="compositionally biased region" description="Polar residues" evidence="9">
    <location>
        <begin position="550"/>
        <end position="562"/>
    </location>
</feature>
<accession>A0A7R8VA64</accession>
<organism evidence="11">
    <name type="scientific">Timema douglasi</name>
    <name type="common">Walking stick</name>
    <dbReference type="NCBI Taxonomy" id="61478"/>
    <lineage>
        <taxon>Eukaryota</taxon>
        <taxon>Metazoa</taxon>
        <taxon>Ecdysozoa</taxon>
        <taxon>Arthropoda</taxon>
        <taxon>Hexapoda</taxon>
        <taxon>Insecta</taxon>
        <taxon>Pterygota</taxon>
        <taxon>Neoptera</taxon>
        <taxon>Polyneoptera</taxon>
        <taxon>Phasmatodea</taxon>
        <taxon>Timematodea</taxon>
        <taxon>Timematoidea</taxon>
        <taxon>Timematidae</taxon>
        <taxon>Timema</taxon>
    </lineage>
</organism>
<dbReference type="Gene3D" id="1.10.510.10">
    <property type="entry name" value="Transferase(Phosphotransferase) domain 1"/>
    <property type="match status" value="1"/>
</dbReference>
<feature type="region of interest" description="Disordered" evidence="9">
    <location>
        <begin position="946"/>
        <end position="1041"/>
    </location>
</feature>
<evidence type="ECO:0000256" key="9">
    <source>
        <dbReference type="SAM" id="MobiDB-lite"/>
    </source>
</evidence>
<feature type="compositionally biased region" description="Low complexity" evidence="9">
    <location>
        <begin position="537"/>
        <end position="549"/>
    </location>
</feature>
<dbReference type="FunFam" id="1.10.510.10:FF:001091">
    <property type="entry name" value="STE family protein kinase"/>
    <property type="match status" value="1"/>
</dbReference>
<dbReference type="EMBL" id="OA564518">
    <property type="protein sequence ID" value="CAD7194571.1"/>
    <property type="molecule type" value="Genomic_DNA"/>
</dbReference>
<evidence type="ECO:0000259" key="10">
    <source>
        <dbReference type="PROSITE" id="PS50011"/>
    </source>
</evidence>
<evidence type="ECO:0000256" key="1">
    <source>
        <dbReference type="ARBA" id="ARBA00022527"/>
    </source>
</evidence>
<keyword evidence="6 7" id="KW-0067">ATP-binding</keyword>
<dbReference type="InterPro" id="IPR008271">
    <property type="entry name" value="Ser/Thr_kinase_AS"/>
</dbReference>
<feature type="region of interest" description="Disordered" evidence="9">
    <location>
        <begin position="332"/>
        <end position="415"/>
    </location>
</feature>
<feature type="compositionally biased region" description="Basic and acidic residues" evidence="9">
    <location>
        <begin position="463"/>
        <end position="477"/>
    </location>
</feature>
<keyword evidence="2" id="KW-0597">Phosphoprotein</keyword>
<feature type="coiled-coil region" evidence="8">
    <location>
        <begin position="1229"/>
        <end position="1279"/>
    </location>
</feature>
<sequence>MIIIVYLNTVTMSFLSNLKKVLHLGSGNDAKKKKVFNNIKMDTNPEDYWDMVGELGDGAFGKVYKSLNKLTNQFAAAKMCALEGEDDLSDFMIEIDILSECKHPNIVELHEAFFFEAKLWMLIEYCDGGALDSIMVELEKPLTEPQIAYVCQQMTEGLVFLHQSKVIHRDLKAGNVLLTMAGGVKLADFGVSAKNKFTLQKHDTFIGTPYWMAPEVVLCETFRDNPYDFKVDIWSLGITLIEFAQMEPPNHEMSPMRVLLKIQKSDPPKLDQPSKWSRDFNDFISKCLIKDPSQRPTAEDLLKCPFINCTLDCKPLRDLLLEYRAEVVEEELVDDEAEEHRASQLPLDLGTGEDDSTSLKSDTDVKMPDAVPPPSRKDLPDGLKREGDKEVEGVEERKKARKEEEKPALAPGDKGPEVALHVVHSSMMSSNSMKPRLGDWAVTIDFLYEATITALSNGSHVQRKPEALEKRISREKGPAPPPPALPKTEERPHQEGTTSIATEQPQAFPQVSPIKVDIFPEPPLAKEDPRPPVELASSVVEPSSPTVSPLQTPLTVSDPSVSNTDNRKLNLVTPLVDNLPDDDADSLPPLDVVVIAVGQRTSSSRIESRLVRCRPGFTVQSFSTNLVGLNSCTMVKLMKDHEIEKIGGVGRVSPNNISAEYVSVTIAKASTPLKQPEPKLNKSTITITADDIPEDRSNSLSKNVTQVTVVTTHPPVLLPPIDQLPPPPPPPTPPSDEVVIVANETNKTQINESSTDEDLYHSLDSLEYTTNTPHGDMPISILPGTKTHPRTIAQKLDESEVCIVNSSIVGLDESDRVGGSTAEDDSVLHKMLKDASYVSVVTVGDEDESSKAAGDGKLRRQAFSSQSDVSHLSTTRSFSSKSDSGTDDDLGRTSILVEGMTVESTDVDQVTDSITRKLNGDVIRSTLPETEDVFIVVNKSTNIRGVNKKTSSQDDKRSSPEHYDASESGSTRSSAHLTPPSSTGRSLDRLDAESVSTTTSHDSQSSNKENRDSFRPDDIDPDVVLRHKPEYRQETNRSGRTKEDIQIMNLKKKTRKRTRKFEIDGVIMTTTTSKVIYGDEENGNVYDDHIFRKQELRELKLLQKQEQKQFQDLSFKAQFAKDQQEKRFEQERMLLLRTYESDLDTLSRQQRQQVEKAETQQEADLRVTSKKIRGEQERELKQFRDGLKQELRLLKQEVDLMPKDRRKNIFKTRKEKLEADHEEREKLFLEKLNENHESSLRRLSDTHREKIALMERQFLQQKQQLMRSREAALWELEEKQIHEKQQLAKRQLKDIFFLQRHQMLSRHEKELEQIKRMNQRKEEELLKRQTVEKRALPKRIRNEMKAREMMFRESLRISLAVNTDPDEERDKLKKFQENEKKRYRAEQARFEVKHQRQLEELRATSEATIKELEQLQNEKRKMLMEHETMKLKEQEEAYSRDLKEWKGQLKPRKQNKEKGRRPIGKPGTRWMDQTQEDMYNRRVKHQLNYGSMARVENLFDHPLSLHWSVTPLLLEQAKCSFKTREDKVVDSQLLDTDQVIDTS</sequence>
<dbReference type="InterPro" id="IPR000719">
    <property type="entry name" value="Prot_kinase_dom"/>
</dbReference>
<dbReference type="InterPro" id="IPR011009">
    <property type="entry name" value="Kinase-like_dom_sf"/>
</dbReference>
<evidence type="ECO:0000256" key="8">
    <source>
        <dbReference type="SAM" id="Coils"/>
    </source>
</evidence>
<proteinExistence type="predicted"/>
<feature type="binding site" evidence="7">
    <location>
        <position position="78"/>
    </location>
    <ligand>
        <name>ATP</name>
        <dbReference type="ChEBI" id="CHEBI:30616"/>
    </ligand>
</feature>
<feature type="region of interest" description="Disordered" evidence="9">
    <location>
        <begin position="1449"/>
        <end position="1470"/>
    </location>
</feature>
<feature type="region of interest" description="Disordered" evidence="9">
    <location>
        <begin position="519"/>
        <end position="562"/>
    </location>
</feature>
<feature type="region of interest" description="Disordered" evidence="9">
    <location>
        <begin position="458"/>
        <end position="507"/>
    </location>
</feature>
<feature type="coiled-coil region" evidence="8">
    <location>
        <begin position="1304"/>
        <end position="1334"/>
    </location>
</feature>
<keyword evidence="8" id="KW-0175">Coiled coil</keyword>
<dbReference type="GO" id="GO:0005524">
    <property type="term" value="F:ATP binding"/>
    <property type="evidence" value="ECO:0007669"/>
    <property type="project" value="UniProtKB-UniRule"/>
</dbReference>
<gene>
    <name evidence="11" type="ORF">TDIB3V08_LOCUS988</name>
</gene>
<feature type="domain" description="Protein kinase" evidence="10">
    <location>
        <begin position="49"/>
        <end position="307"/>
    </location>
</feature>
<keyword evidence="5" id="KW-0418">Kinase</keyword>
<dbReference type="InterPro" id="IPR017441">
    <property type="entry name" value="Protein_kinase_ATP_BS"/>
</dbReference>
<feature type="compositionally biased region" description="Polar residues" evidence="9">
    <location>
        <begin position="967"/>
        <end position="985"/>
    </location>
</feature>
<keyword evidence="4 7" id="KW-0547">Nucleotide-binding</keyword>
<evidence type="ECO:0000256" key="4">
    <source>
        <dbReference type="ARBA" id="ARBA00022741"/>
    </source>
</evidence>
<feature type="compositionally biased region" description="Basic and acidic residues" evidence="9">
    <location>
        <begin position="375"/>
        <end position="407"/>
    </location>
</feature>
<reference evidence="11" key="1">
    <citation type="submission" date="2020-11" db="EMBL/GenBank/DDBJ databases">
        <authorList>
            <person name="Tran Van P."/>
        </authorList>
    </citation>
    <scope>NUCLEOTIDE SEQUENCE</scope>
</reference>
<dbReference type="PANTHER" id="PTHR46538:SF3">
    <property type="entry name" value="PROTEIN KINASE DOMAIN-CONTAINING PROTEIN"/>
    <property type="match status" value="1"/>
</dbReference>
<dbReference type="InterPro" id="IPR022165">
    <property type="entry name" value="PKK"/>
</dbReference>
<dbReference type="PROSITE" id="PS50011">
    <property type="entry name" value="PROTEIN_KINASE_DOM"/>
    <property type="match status" value="1"/>
</dbReference>
<dbReference type="CDD" id="cd06611">
    <property type="entry name" value="STKc_SLK_like"/>
    <property type="match status" value="1"/>
</dbReference>
<dbReference type="FunFam" id="3.30.200.20:FF:000353">
    <property type="entry name" value="Sterile20-like kinase, isoform B"/>
    <property type="match status" value="1"/>
</dbReference>
<dbReference type="PANTHER" id="PTHR46538">
    <property type="entry name" value="PROTEIN KINASE DOMAIN-CONTAINING PROTEIN"/>
    <property type="match status" value="1"/>
</dbReference>
<dbReference type="InterPro" id="IPR051585">
    <property type="entry name" value="STE20_Ser/Thr_Kinases"/>
</dbReference>
<keyword evidence="1" id="KW-0723">Serine/threonine-protein kinase</keyword>
<feature type="compositionally biased region" description="Basic and acidic residues" evidence="9">
    <location>
        <begin position="951"/>
        <end position="965"/>
    </location>
</feature>
<evidence type="ECO:0000256" key="6">
    <source>
        <dbReference type="ARBA" id="ARBA00022840"/>
    </source>
</evidence>